<dbReference type="InterPro" id="IPR036390">
    <property type="entry name" value="WH_DNA-bd_sf"/>
</dbReference>
<dbReference type="Gene3D" id="1.10.10.10">
    <property type="entry name" value="Winged helix-like DNA-binding domain superfamily/Winged helix DNA-binding domain"/>
    <property type="match status" value="1"/>
</dbReference>
<evidence type="ECO:0000259" key="1">
    <source>
        <dbReference type="PROSITE" id="PS50995"/>
    </source>
</evidence>
<dbReference type="RefSeq" id="WP_281913825.1">
    <property type="nucleotide sequence ID" value="NZ_AP026966.1"/>
</dbReference>
<dbReference type="PROSITE" id="PS50995">
    <property type="entry name" value="HTH_MARR_2"/>
    <property type="match status" value="1"/>
</dbReference>
<sequence>MNDTLPAADTAADLDSPTSEFCLRMARAWAALSRRLDSSLGSLHGISFADYQLLLSLQRAPGGRLRRVDLAEKLGLTASGVTRSLLPLEKIGLVGRQSDPRDARVGYAIITPTGSELVMNAGVVVHNVSRMLLGAPSREQIASTSALLAQLGGQ</sequence>
<dbReference type="PRINTS" id="PR00598">
    <property type="entry name" value="HTHMARR"/>
</dbReference>
<accession>A0ABM8C5E7</accession>
<dbReference type="Pfam" id="PF12802">
    <property type="entry name" value="MarR_2"/>
    <property type="match status" value="1"/>
</dbReference>
<feature type="domain" description="HTH marR-type" evidence="1">
    <location>
        <begin position="18"/>
        <end position="153"/>
    </location>
</feature>
<dbReference type="InterPro" id="IPR039422">
    <property type="entry name" value="MarR/SlyA-like"/>
</dbReference>
<keyword evidence="3" id="KW-1185">Reference proteome</keyword>
<dbReference type="InterPro" id="IPR000835">
    <property type="entry name" value="HTH_MarR-typ"/>
</dbReference>
<reference evidence="2" key="1">
    <citation type="submission" date="2022-11" db="EMBL/GenBank/DDBJ databases">
        <title>Isolation and characterization of PLA-degrading bacterium Massilia sp. from Antarctic soil.</title>
        <authorList>
            <person name="Sato K."/>
            <person name="Gomez-Fuentes C."/>
            <person name="Ahmad S.A."/>
            <person name="Zulkharnain A."/>
        </authorList>
    </citation>
    <scope>NUCLEOTIDE SEQUENCE</scope>
    <source>
        <strain evidence="2">N-3</strain>
    </source>
</reference>
<dbReference type="PANTHER" id="PTHR33164">
    <property type="entry name" value="TRANSCRIPTIONAL REGULATOR, MARR FAMILY"/>
    <property type="match status" value="1"/>
</dbReference>
<dbReference type="Proteomes" id="UP001163336">
    <property type="component" value="Chromosome"/>
</dbReference>
<gene>
    <name evidence="2" type="ORF">MasN3_19340</name>
</gene>
<dbReference type="SUPFAM" id="SSF46785">
    <property type="entry name" value="Winged helix' DNA-binding domain"/>
    <property type="match status" value="1"/>
</dbReference>
<dbReference type="EMBL" id="AP026966">
    <property type="protein sequence ID" value="BDT58440.1"/>
    <property type="molecule type" value="Genomic_DNA"/>
</dbReference>
<dbReference type="InterPro" id="IPR036388">
    <property type="entry name" value="WH-like_DNA-bd_sf"/>
</dbReference>
<proteinExistence type="predicted"/>
<name>A0ABM8C5E7_9BURK</name>
<organism evidence="2 3">
    <name type="scientific">Massilia varians</name>
    <dbReference type="NCBI Taxonomy" id="457921"/>
    <lineage>
        <taxon>Bacteria</taxon>
        <taxon>Pseudomonadati</taxon>
        <taxon>Pseudomonadota</taxon>
        <taxon>Betaproteobacteria</taxon>
        <taxon>Burkholderiales</taxon>
        <taxon>Oxalobacteraceae</taxon>
        <taxon>Telluria group</taxon>
        <taxon>Massilia</taxon>
    </lineage>
</organism>
<dbReference type="PANTHER" id="PTHR33164:SF43">
    <property type="entry name" value="HTH-TYPE TRANSCRIPTIONAL REPRESSOR YETL"/>
    <property type="match status" value="1"/>
</dbReference>
<evidence type="ECO:0000313" key="2">
    <source>
        <dbReference type="EMBL" id="BDT58440.1"/>
    </source>
</evidence>
<evidence type="ECO:0000313" key="3">
    <source>
        <dbReference type="Proteomes" id="UP001163336"/>
    </source>
</evidence>
<dbReference type="SMART" id="SM00347">
    <property type="entry name" value="HTH_MARR"/>
    <property type="match status" value="1"/>
</dbReference>
<protein>
    <recommendedName>
        <fullName evidence="1">HTH marR-type domain-containing protein</fullName>
    </recommendedName>
</protein>